<dbReference type="Gene3D" id="3.30.1580.10">
    <property type="entry name" value="Head-to-tail joining protein W"/>
    <property type="match status" value="1"/>
</dbReference>
<dbReference type="STRING" id="286727.SAMN02982917_2351"/>
<dbReference type="InterPro" id="IPR036626">
    <property type="entry name" value="GpW_sf"/>
</dbReference>
<dbReference type="GO" id="GO:0019058">
    <property type="term" value="P:viral life cycle"/>
    <property type="evidence" value="ECO:0007669"/>
    <property type="project" value="InterPro"/>
</dbReference>
<dbReference type="Pfam" id="PF02831">
    <property type="entry name" value="gpW"/>
    <property type="match status" value="1"/>
</dbReference>
<name>A0A1X7F8F2_9PROT</name>
<dbReference type="Proteomes" id="UP000192936">
    <property type="component" value="Unassembled WGS sequence"/>
</dbReference>
<proteinExistence type="predicted"/>
<evidence type="ECO:0000313" key="2">
    <source>
        <dbReference type="Proteomes" id="UP000192936"/>
    </source>
</evidence>
<protein>
    <submittedName>
        <fullName evidence="1">GpW protein</fullName>
    </submittedName>
</protein>
<sequence length="83" mass="8803">MTPTTILDGMTDADLRAALATAQKALIDLTVGAKPVSVAYTQGNGSRSVTYSKAEIPQINALILAIQAKLGISSGRRPIRFRF</sequence>
<reference evidence="1 2" key="1">
    <citation type="submission" date="2017-04" db="EMBL/GenBank/DDBJ databases">
        <authorList>
            <person name="Afonso C.L."/>
            <person name="Miller P.J."/>
            <person name="Scott M.A."/>
            <person name="Spackman E."/>
            <person name="Goraichik I."/>
            <person name="Dimitrov K.M."/>
            <person name="Suarez D.L."/>
            <person name="Swayne D.E."/>
        </authorList>
    </citation>
    <scope>NUCLEOTIDE SEQUENCE [LARGE SCALE GENOMIC DNA]</scope>
    <source>
        <strain evidence="1 2">A2P</strain>
    </source>
</reference>
<dbReference type="InterPro" id="IPR004174">
    <property type="entry name" value="GpW"/>
</dbReference>
<dbReference type="AlphaFoldDB" id="A0A1X7F8F2"/>
<gene>
    <name evidence="1" type="ORF">SAMN02982917_2351</name>
</gene>
<evidence type="ECO:0000313" key="1">
    <source>
        <dbReference type="EMBL" id="SMF47942.1"/>
    </source>
</evidence>
<accession>A0A1X7F8F2</accession>
<dbReference type="OrthoDB" id="7279539at2"/>
<organism evidence="1 2">
    <name type="scientific">Azospirillum oryzae</name>
    <dbReference type="NCBI Taxonomy" id="286727"/>
    <lineage>
        <taxon>Bacteria</taxon>
        <taxon>Pseudomonadati</taxon>
        <taxon>Pseudomonadota</taxon>
        <taxon>Alphaproteobacteria</taxon>
        <taxon>Rhodospirillales</taxon>
        <taxon>Azospirillaceae</taxon>
        <taxon>Azospirillum</taxon>
    </lineage>
</organism>
<dbReference type="RefSeq" id="WP_085085463.1">
    <property type="nucleotide sequence ID" value="NZ_FXAK01000005.1"/>
</dbReference>
<dbReference type="EMBL" id="FXAK01000005">
    <property type="protein sequence ID" value="SMF47942.1"/>
    <property type="molecule type" value="Genomic_DNA"/>
</dbReference>
<dbReference type="SUPFAM" id="SSF64210">
    <property type="entry name" value="Head-to-tail joining protein W, gpW"/>
    <property type="match status" value="1"/>
</dbReference>